<dbReference type="AlphaFoldDB" id="A0A7C4LL84"/>
<feature type="transmembrane region" description="Helical" evidence="8">
    <location>
        <begin position="79"/>
        <end position="98"/>
    </location>
</feature>
<dbReference type="CDD" id="cd06261">
    <property type="entry name" value="TM_PBP2"/>
    <property type="match status" value="1"/>
</dbReference>
<organism evidence="10">
    <name type="scientific">Schlesneria paludicola</name>
    <dbReference type="NCBI Taxonomy" id="360056"/>
    <lineage>
        <taxon>Bacteria</taxon>
        <taxon>Pseudomonadati</taxon>
        <taxon>Planctomycetota</taxon>
        <taxon>Planctomycetia</taxon>
        <taxon>Planctomycetales</taxon>
        <taxon>Planctomycetaceae</taxon>
        <taxon>Schlesneria</taxon>
    </lineage>
</organism>
<feature type="domain" description="ABC transmembrane type-1" evidence="9">
    <location>
        <begin position="75"/>
        <end position="264"/>
    </location>
</feature>
<keyword evidence="6 8" id="KW-1133">Transmembrane helix</keyword>
<evidence type="ECO:0000256" key="5">
    <source>
        <dbReference type="ARBA" id="ARBA00022692"/>
    </source>
</evidence>
<keyword evidence="7 8" id="KW-0472">Membrane</keyword>
<reference evidence="10" key="1">
    <citation type="journal article" date="2020" name="mSystems">
        <title>Genome- and Community-Level Interaction Insights into Carbon Utilization and Element Cycling Functions of Hydrothermarchaeota in Hydrothermal Sediment.</title>
        <authorList>
            <person name="Zhou Z."/>
            <person name="Liu Y."/>
            <person name="Xu W."/>
            <person name="Pan J."/>
            <person name="Luo Z.H."/>
            <person name="Li M."/>
        </authorList>
    </citation>
    <scope>NUCLEOTIDE SEQUENCE [LARGE SCALE GENOMIC DNA]</scope>
    <source>
        <strain evidence="10">SpSt-508</strain>
    </source>
</reference>
<keyword evidence="3 8" id="KW-0813">Transport</keyword>
<sequence length="279" mass="31158">MSPIRKFIRDYWVDALAFVVVAILFLVPFAFILTIASKPRQEAGLFQFTWPSQFLLFENLAAVIRANDYRMLLALRNSALLTVSSVTLIVLFSAFVAYVMQRRNDRMANFVNAVMFAGLVLLPAVVPTVFWMQTLGIYKTLLSLIFIEVALALPFSTLILRAFIGTIPREIDEAAIMDGASPLRLFFSVILPLLKPAIVTIIVTSSVAIYNDFSNPLYFLPGAQNVTAQLTLYSFMSQFNSQWNLVFADVIIVTIPPLIVFMFFQKQIVSGMTSGAVKG</sequence>
<comment type="subcellular location">
    <subcellularLocation>
        <location evidence="1 8">Cell membrane</location>
        <topology evidence="1 8">Multi-pass membrane protein</topology>
    </subcellularLocation>
</comment>
<evidence type="ECO:0000256" key="3">
    <source>
        <dbReference type="ARBA" id="ARBA00022448"/>
    </source>
</evidence>
<dbReference type="Pfam" id="PF00528">
    <property type="entry name" value="BPD_transp_1"/>
    <property type="match status" value="1"/>
</dbReference>
<dbReference type="PANTHER" id="PTHR43744:SF8">
    <property type="entry name" value="SN-GLYCEROL-3-PHOSPHATE TRANSPORT SYSTEM PERMEASE PROTEIN UGPE"/>
    <property type="match status" value="1"/>
</dbReference>
<dbReference type="GO" id="GO:0055085">
    <property type="term" value="P:transmembrane transport"/>
    <property type="evidence" value="ECO:0007669"/>
    <property type="project" value="InterPro"/>
</dbReference>
<evidence type="ECO:0000256" key="1">
    <source>
        <dbReference type="ARBA" id="ARBA00004651"/>
    </source>
</evidence>
<dbReference type="PROSITE" id="PS50928">
    <property type="entry name" value="ABC_TM1"/>
    <property type="match status" value="1"/>
</dbReference>
<feature type="transmembrane region" description="Helical" evidence="8">
    <location>
        <begin position="12"/>
        <end position="36"/>
    </location>
</feature>
<dbReference type="PANTHER" id="PTHR43744">
    <property type="entry name" value="ABC TRANSPORTER PERMEASE PROTEIN MG189-RELATED-RELATED"/>
    <property type="match status" value="1"/>
</dbReference>
<evidence type="ECO:0000256" key="8">
    <source>
        <dbReference type="RuleBase" id="RU363032"/>
    </source>
</evidence>
<dbReference type="Gene3D" id="1.10.3720.10">
    <property type="entry name" value="MetI-like"/>
    <property type="match status" value="1"/>
</dbReference>
<accession>A0A7C4LL84</accession>
<evidence type="ECO:0000256" key="6">
    <source>
        <dbReference type="ARBA" id="ARBA00022989"/>
    </source>
</evidence>
<protein>
    <recommendedName>
        <fullName evidence="2">sn-glycerol-3-phosphate transport system permease protein UgpE</fullName>
    </recommendedName>
</protein>
<dbReference type="GO" id="GO:0005886">
    <property type="term" value="C:plasma membrane"/>
    <property type="evidence" value="ECO:0007669"/>
    <property type="project" value="UniProtKB-SubCell"/>
</dbReference>
<evidence type="ECO:0000313" key="10">
    <source>
        <dbReference type="EMBL" id="HGT38618.1"/>
    </source>
</evidence>
<feature type="transmembrane region" description="Helical" evidence="8">
    <location>
        <begin position="185"/>
        <end position="210"/>
    </location>
</feature>
<evidence type="ECO:0000256" key="4">
    <source>
        <dbReference type="ARBA" id="ARBA00022475"/>
    </source>
</evidence>
<proteinExistence type="inferred from homology"/>
<feature type="transmembrane region" description="Helical" evidence="8">
    <location>
        <begin position="243"/>
        <end position="264"/>
    </location>
</feature>
<dbReference type="EMBL" id="DSVQ01000011">
    <property type="protein sequence ID" value="HGT38618.1"/>
    <property type="molecule type" value="Genomic_DNA"/>
</dbReference>
<dbReference type="InterPro" id="IPR000515">
    <property type="entry name" value="MetI-like"/>
</dbReference>
<evidence type="ECO:0000259" key="9">
    <source>
        <dbReference type="PROSITE" id="PS50928"/>
    </source>
</evidence>
<dbReference type="SUPFAM" id="SSF161098">
    <property type="entry name" value="MetI-like"/>
    <property type="match status" value="1"/>
</dbReference>
<comment type="similarity">
    <text evidence="8">Belongs to the binding-protein-dependent transport system permease family.</text>
</comment>
<feature type="transmembrane region" description="Helical" evidence="8">
    <location>
        <begin position="144"/>
        <end position="164"/>
    </location>
</feature>
<gene>
    <name evidence="10" type="ORF">ENS64_05060</name>
</gene>
<evidence type="ECO:0000256" key="2">
    <source>
        <dbReference type="ARBA" id="ARBA00020515"/>
    </source>
</evidence>
<feature type="transmembrane region" description="Helical" evidence="8">
    <location>
        <begin position="110"/>
        <end position="132"/>
    </location>
</feature>
<keyword evidence="5 8" id="KW-0812">Transmembrane</keyword>
<name>A0A7C4LL84_9PLAN</name>
<comment type="caution">
    <text evidence="10">The sequence shown here is derived from an EMBL/GenBank/DDBJ whole genome shotgun (WGS) entry which is preliminary data.</text>
</comment>
<keyword evidence="4" id="KW-1003">Cell membrane</keyword>
<dbReference type="InterPro" id="IPR035906">
    <property type="entry name" value="MetI-like_sf"/>
</dbReference>
<evidence type="ECO:0000256" key="7">
    <source>
        <dbReference type="ARBA" id="ARBA00023136"/>
    </source>
</evidence>